<reference evidence="2" key="1">
    <citation type="submission" date="2021-01" db="EMBL/GenBank/DDBJ databases">
        <authorList>
            <person name="Corre E."/>
            <person name="Pelletier E."/>
            <person name="Niang G."/>
            <person name="Scheremetjew M."/>
            <person name="Finn R."/>
            <person name="Kale V."/>
            <person name="Holt S."/>
            <person name="Cochrane G."/>
            <person name="Meng A."/>
            <person name="Brown T."/>
            <person name="Cohen L."/>
        </authorList>
    </citation>
    <scope>NUCLEOTIDE SEQUENCE</scope>
    <source>
        <strain evidence="2">Pbaha01</strain>
    </source>
</reference>
<proteinExistence type="predicted"/>
<evidence type="ECO:0000256" key="1">
    <source>
        <dbReference type="ARBA" id="ARBA00023002"/>
    </source>
</evidence>
<protein>
    <recommendedName>
        <fullName evidence="3">Protochlorophyllide reductase</fullName>
    </recommendedName>
</protein>
<evidence type="ECO:0008006" key="3">
    <source>
        <dbReference type="Google" id="ProtNLM"/>
    </source>
</evidence>
<dbReference type="AlphaFoldDB" id="A0A7S0FJU5"/>
<evidence type="ECO:0000313" key="2">
    <source>
        <dbReference type="EMBL" id="CAD8363237.1"/>
    </source>
</evidence>
<name>A0A7S0FJU5_9DINO</name>
<dbReference type="PRINTS" id="PR00081">
    <property type="entry name" value="GDHRDH"/>
</dbReference>
<gene>
    <name evidence="2" type="ORF">PBAH0796_LOCUS16270</name>
</gene>
<dbReference type="Gene3D" id="3.40.50.720">
    <property type="entry name" value="NAD(P)-binding Rossmann-like Domain"/>
    <property type="match status" value="1"/>
</dbReference>
<accession>A0A7S0FJU5</accession>
<sequence length="291" mass="31664">MGDQPGSEETAAAEQHCERKPLIVLLTGATDGIGRCIARLLAPRSNLRLLVHCRDPAKGAALVEELAAVAADSAEISYHVADFGRLDDVEALAKEVVDSVPSLDVLINNAGAGPGPDGAQRREAHDGHEYILTVNTLAPYLLSERLHPLLAKGQMPRVVHVASLGQAPFDLDNLDLTEGYSGLDAYRRSKLAIIMLGFQQAARWEADAVSVHSLHPGTLLNTTMVREHWKEVRGEPQEGADSVLHVALSKEVEGTGKFFDRKRPSRALADAYDPRARQKLEALVREWTRLA</sequence>
<dbReference type="Pfam" id="PF00106">
    <property type="entry name" value="adh_short"/>
    <property type="match status" value="1"/>
</dbReference>
<dbReference type="InterPro" id="IPR036291">
    <property type="entry name" value="NAD(P)-bd_dom_sf"/>
</dbReference>
<dbReference type="GO" id="GO:0016491">
    <property type="term" value="F:oxidoreductase activity"/>
    <property type="evidence" value="ECO:0007669"/>
    <property type="project" value="UniProtKB-KW"/>
</dbReference>
<dbReference type="PANTHER" id="PTHR43157">
    <property type="entry name" value="PHOSPHATIDYLINOSITOL-GLYCAN BIOSYNTHESIS CLASS F PROTEIN-RELATED"/>
    <property type="match status" value="1"/>
</dbReference>
<dbReference type="PANTHER" id="PTHR43157:SF31">
    <property type="entry name" value="PHOSPHATIDYLINOSITOL-GLYCAN BIOSYNTHESIS CLASS F PROTEIN"/>
    <property type="match status" value="1"/>
</dbReference>
<keyword evidence="1" id="KW-0560">Oxidoreductase</keyword>
<dbReference type="SUPFAM" id="SSF51735">
    <property type="entry name" value="NAD(P)-binding Rossmann-fold domains"/>
    <property type="match status" value="1"/>
</dbReference>
<organism evidence="2">
    <name type="scientific">Pyrodinium bahamense</name>
    <dbReference type="NCBI Taxonomy" id="73915"/>
    <lineage>
        <taxon>Eukaryota</taxon>
        <taxon>Sar</taxon>
        <taxon>Alveolata</taxon>
        <taxon>Dinophyceae</taxon>
        <taxon>Gonyaulacales</taxon>
        <taxon>Pyrocystaceae</taxon>
        <taxon>Pyrodinium</taxon>
    </lineage>
</organism>
<dbReference type="EMBL" id="HBEG01026840">
    <property type="protein sequence ID" value="CAD8363237.1"/>
    <property type="molecule type" value="Transcribed_RNA"/>
</dbReference>
<dbReference type="InterPro" id="IPR002347">
    <property type="entry name" value="SDR_fam"/>
</dbReference>